<proteinExistence type="predicted"/>
<gene>
    <name evidence="3" type="ORF">ES332_A03G021500v1</name>
</gene>
<name>A0A5D2R161_GOSTO</name>
<dbReference type="AlphaFoldDB" id="A0A5D2R161"/>
<dbReference type="EMBL" id="CM017612">
    <property type="protein sequence ID" value="TYI34627.1"/>
    <property type="molecule type" value="Genomic_DNA"/>
</dbReference>
<dbReference type="Pfam" id="PF02727">
    <property type="entry name" value="Cu_amine_oxidN2"/>
    <property type="match status" value="1"/>
</dbReference>
<sequence>MEKSSCIHFCFISCLVLFIVVGSWYRSTNSSLPNSSLQTPWSTSKNRIFSNSKASSVLETQAQTSIDHSAEAPHHPLDPLTVQEINKVQTILSSYEPFSFTFPTIHTVLLDEPDKVQVLKWRKGDALLIGIRTS</sequence>
<dbReference type="GO" id="GO:0005507">
    <property type="term" value="F:copper ion binding"/>
    <property type="evidence" value="ECO:0007669"/>
    <property type="project" value="InterPro"/>
</dbReference>
<dbReference type="InterPro" id="IPR016182">
    <property type="entry name" value="Cu_amine_oxidase_N-reg"/>
</dbReference>
<evidence type="ECO:0000256" key="1">
    <source>
        <dbReference type="SAM" id="Phobius"/>
    </source>
</evidence>
<reference evidence="3 4" key="1">
    <citation type="submission" date="2019-07" db="EMBL/GenBank/DDBJ databases">
        <title>WGS assembly of Gossypium tomentosum.</title>
        <authorList>
            <person name="Chen Z.J."/>
            <person name="Sreedasyam A."/>
            <person name="Ando A."/>
            <person name="Song Q."/>
            <person name="De L."/>
            <person name="Hulse-Kemp A."/>
            <person name="Ding M."/>
            <person name="Ye W."/>
            <person name="Kirkbride R."/>
            <person name="Jenkins J."/>
            <person name="Plott C."/>
            <person name="Lovell J."/>
            <person name="Lin Y.-M."/>
            <person name="Vaughn R."/>
            <person name="Liu B."/>
            <person name="Li W."/>
            <person name="Simpson S."/>
            <person name="Scheffler B."/>
            <person name="Saski C."/>
            <person name="Grover C."/>
            <person name="Hu G."/>
            <person name="Conover J."/>
            <person name="Carlson J."/>
            <person name="Shu S."/>
            <person name="Boston L."/>
            <person name="Williams M."/>
            <person name="Peterson D."/>
            <person name="Mcgee K."/>
            <person name="Jones D."/>
            <person name="Wendel J."/>
            <person name="Stelly D."/>
            <person name="Grimwood J."/>
            <person name="Schmutz J."/>
        </authorList>
    </citation>
    <scope>NUCLEOTIDE SEQUENCE [LARGE SCALE GENOMIC DNA]</scope>
    <source>
        <strain evidence="3">7179.01</strain>
    </source>
</reference>
<dbReference type="GO" id="GO:0048038">
    <property type="term" value="F:quinone binding"/>
    <property type="evidence" value="ECO:0007669"/>
    <property type="project" value="InterPro"/>
</dbReference>
<evidence type="ECO:0000259" key="2">
    <source>
        <dbReference type="Pfam" id="PF02727"/>
    </source>
</evidence>
<feature type="domain" description="Copper amine oxidase N2-terminal" evidence="2">
    <location>
        <begin position="75"/>
        <end position="125"/>
    </location>
</feature>
<accession>A0A5D2R161</accession>
<keyword evidence="4" id="KW-1185">Reference proteome</keyword>
<dbReference type="GO" id="GO:0009308">
    <property type="term" value="P:amine metabolic process"/>
    <property type="evidence" value="ECO:0007669"/>
    <property type="project" value="InterPro"/>
</dbReference>
<keyword evidence="1" id="KW-0472">Membrane</keyword>
<dbReference type="InterPro" id="IPR015800">
    <property type="entry name" value="Cu_amine_oxidase_N2"/>
</dbReference>
<dbReference type="GO" id="GO:0008131">
    <property type="term" value="F:primary methylamine oxidase activity"/>
    <property type="evidence" value="ECO:0007669"/>
    <property type="project" value="InterPro"/>
</dbReference>
<evidence type="ECO:0000313" key="4">
    <source>
        <dbReference type="Proteomes" id="UP000322667"/>
    </source>
</evidence>
<protein>
    <recommendedName>
        <fullName evidence="2">Copper amine oxidase N2-terminal domain-containing protein</fullName>
    </recommendedName>
</protein>
<evidence type="ECO:0000313" key="3">
    <source>
        <dbReference type="EMBL" id="TYI34627.1"/>
    </source>
</evidence>
<dbReference type="Proteomes" id="UP000322667">
    <property type="component" value="Chromosome A03"/>
</dbReference>
<keyword evidence="1" id="KW-0812">Transmembrane</keyword>
<dbReference type="SUPFAM" id="SSF54416">
    <property type="entry name" value="Amine oxidase N-terminal region"/>
    <property type="match status" value="1"/>
</dbReference>
<keyword evidence="1" id="KW-1133">Transmembrane helix</keyword>
<organism evidence="3 4">
    <name type="scientific">Gossypium tomentosum</name>
    <name type="common">Hawaiian cotton</name>
    <name type="synonym">Gossypium sandvicense</name>
    <dbReference type="NCBI Taxonomy" id="34277"/>
    <lineage>
        <taxon>Eukaryota</taxon>
        <taxon>Viridiplantae</taxon>
        <taxon>Streptophyta</taxon>
        <taxon>Embryophyta</taxon>
        <taxon>Tracheophyta</taxon>
        <taxon>Spermatophyta</taxon>
        <taxon>Magnoliopsida</taxon>
        <taxon>eudicotyledons</taxon>
        <taxon>Gunneridae</taxon>
        <taxon>Pentapetalae</taxon>
        <taxon>rosids</taxon>
        <taxon>malvids</taxon>
        <taxon>Malvales</taxon>
        <taxon>Malvaceae</taxon>
        <taxon>Malvoideae</taxon>
        <taxon>Gossypium</taxon>
    </lineage>
</organism>
<feature type="transmembrane region" description="Helical" evidence="1">
    <location>
        <begin position="7"/>
        <end position="25"/>
    </location>
</feature>
<dbReference type="Gene3D" id="3.10.450.40">
    <property type="match status" value="1"/>
</dbReference>